<dbReference type="Proteomes" id="UP000323537">
    <property type="component" value="Unassembled WGS sequence"/>
</dbReference>
<dbReference type="InterPro" id="IPR003593">
    <property type="entry name" value="AAA+_ATPase"/>
</dbReference>
<dbReference type="SUPFAM" id="SSF52540">
    <property type="entry name" value="P-loop containing nucleoside triphosphate hydrolases"/>
    <property type="match status" value="1"/>
</dbReference>
<protein>
    <submittedName>
        <fullName evidence="9">Phosphonate transport system ATP-binding protein</fullName>
    </submittedName>
</protein>
<keyword evidence="3" id="KW-0547">Nucleotide-binding</keyword>
<dbReference type="InterPro" id="IPR017871">
    <property type="entry name" value="ABC_transporter-like_CS"/>
</dbReference>
<dbReference type="Pfam" id="PF00005">
    <property type="entry name" value="ABC_tran"/>
    <property type="match status" value="1"/>
</dbReference>
<dbReference type="SMART" id="SM00382">
    <property type="entry name" value="AAA"/>
    <property type="match status" value="1"/>
</dbReference>
<keyword evidence="5" id="KW-1278">Translocase</keyword>
<dbReference type="InterPro" id="IPR012693">
    <property type="entry name" value="ABC_transpr_PhnC"/>
</dbReference>
<keyword evidence="4 9" id="KW-0067">ATP-binding</keyword>
<keyword evidence="10" id="KW-1185">Reference proteome</keyword>
<name>A0A1I3CE06_9EURY</name>
<evidence type="ECO:0000259" key="8">
    <source>
        <dbReference type="PROSITE" id="PS50893"/>
    </source>
</evidence>
<feature type="domain" description="ABC transporter" evidence="8">
    <location>
        <begin position="4"/>
        <end position="239"/>
    </location>
</feature>
<evidence type="ECO:0000256" key="3">
    <source>
        <dbReference type="ARBA" id="ARBA00022741"/>
    </source>
</evidence>
<dbReference type="InterPro" id="IPR003439">
    <property type="entry name" value="ABC_transporter-like_ATP-bd"/>
</dbReference>
<sequence>MSRITVDGLTKRFGETVALDDVSFEIPQGEFVIVLGVSGSGKSTLLRCMNALETPTEGEIRIDETPVTSPRDDVAMIFQQHNIIGQMSAYSNALTGSLNRNTFLDSLLQRQGEEDKLQALDALDTVGLLDQAQQSAQRMSGGQQQRVGIARALVQDPTILLADEPVASLDPGSSQQVMGYLRTAARERGLSAVISLHQVNLARKFGERFIGLRDGKKVFDGYRDEFDMDVIDEIYGDIDTDGMFAPEGEADAGTGDGADAATAASGGSSSGVTR</sequence>
<dbReference type="PROSITE" id="PS00211">
    <property type="entry name" value="ABC_TRANSPORTER_1"/>
    <property type="match status" value="1"/>
</dbReference>
<dbReference type="Gene3D" id="3.40.50.300">
    <property type="entry name" value="P-loop containing nucleotide triphosphate hydrolases"/>
    <property type="match status" value="1"/>
</dbReference>
<dbReference type="EMBL" id="FOPZ01000021">
    <property type="protein sequence ID" value="SFH72633.1"/>
    <property type="molecule type" value="Genomic_DNA"/>
</dbReference>
<feature type="region of interest" description="Disordered" evidence="7">
    <location>
        <begin position="242"/>
        <end position="274"/>
    </location>
</feature>
<dbReference type="PROSITE" id="PS50893">
    <property type="entry name" value="ABC_TRANSPORTER_2"/>
    <property type="match status" value="1"/>
</dbReference>
<keyword evidence="1" id="KW-0813">Transport</keyword>
<dbReference type="AlphaFoldDB" id="A0A1I3CE06"/>
<proteinExistence type="predicted"/>
<dbReference type="PANTHER" id="PTHR43166:SF6">
    <property type="entry name" value="PHOSPHONATES IMPORT ATP-BINDING PROTEIN PHNC"/>
    <property type="match status" value="1"/>
</dbReference>
<evidence type="ECO:0000256" key="6">
    <source>
        <dbReference type="ARBA" id="ARBA00023136"/>
    </source>
</evidence>
<reference evidence="9 10" key="1">
    <citation type="submission" date="2016-10" db="EMBL/GenBank/DDBJ databases">
        <authorList>
            <person name="Varghese N."/>
            <person name="Submissions S."/>
        </authorList>
    </citation>
    <scope>NUCLEOTIDE SEQUENCE [LARGE SCALE GENOMIC DNA]</scope>
    <source>
        <strain evidence="9 10">CGMCC 1.6377</strain>
    </source>
</reference>
<gene>
    <name evidence="9" type="ORF">SAMN04488066_12163</name>
</gene>
<evidence type="ECO:0000256" key="7">
    <source>
        <dbReference type="SAM" id="MobiDB-lite"/>
    </source>
</evidence>
<evidence type="ECO:0000256" key="1">
    <source>
        <dbReference type="ARBA" id="ARBA00022448"/>
    </source>
</evidence>
<keyword evidence="2" id="KW-1003">Cell membrane</keyword>
<dbReference type="OrthoDB" id="302885at2157"/>
<evidence type="ECO:0000313" key="10">
    <source>
        <dbReference type="Proteomes" id="UP000323537"/>
    </source>
</evidence>
<evidence type="ECO:0000256" key="4">
    <source>
        <dbReference type="ARBA" id="ARBA00022840"/>
    </source>
</evidence>
<feature type="compositionally biased region" description="Low complexity" evidence="7">
    <location>
        <begin position="251"/>
        <end position="274"/>
    </location>
</feature>
<dbReference type="NCBIfam" id="TIGR02315">
    <property type="entry name" value="ABC_phnC"/>
    <property type="match status" value="1"/>
</dbReference>
<organism evidence="9 10">
    <name type="scientific">Halorubrum aquaticum</name>
    <dbReference type="NCBI Taxonomy" id="387340"/>
    <lineage>
        <taxon>Archaea</taxon>
        <taxon>Methanobacteriati</taxon>
        <taxon>Methanobacteriota</taxon>
        <taxon>Stenosarchaea group</taxon>
        <taxon>Halobacteria</taxon>
        <taxon>Halobacteriales</taxon>
        <taxon>Haloferacaceae</taxon>
        <taxon>Halorubrum</taxon>
    </lineage>
</organism>
<dbReference type="PANTHER" id="PTHR43166">
    <property type="entry name" value="AMINO ACID IMPORT ATP-BINDING PROTEIN"/>
    <property type="match status" value="1"/>
</dbReference>
<accession>A0A1I3CE06</accession>
<dbReference type="GO" id="GO:0016887">
    <property type="term" value="F:ATP hydrolysis activity"/>
    <property type="evidence" value="ECO:0007669"/>
    <property type="project" value="InterPro"/>
</dbReference>
<dbReference type="GO" id="GO:0016020">
    <property type="term" value="C:membrane"/>
    <property type="evidence" value="ECO:0007669"/>
    <property type="project" value="InterPro"/>
</dbReference>
<dbReference type="RefSeq" id="WP_149785431.1">
    <property type="nucleotide sequence ID" value="NZ_BAAADP010000003.1"/>
</dbReference>
<dbReference type="GO" id="GO:0015416">
    <property type="term" value="F:ABC-type phosphonate transporter activity"/>
    <property type="evidence" value="ECO:0007669"/>
    <property type="project" value="InterPro"/>
</dbReference>
<evidence type="ECO:0000256" key="2">
    <source>
        <dbReference type="ARBA" id="ARBA00022475"/>
    </source>
</evidence>
<dbReference type="CDD" id="cd03256">
    <property type="entry name" value="ABC_PhnC_transporter"/>
    <property type="match status" value="1"/>
</dbReference>
<keyword evidence="6" id="KW-0472">Membrane</keyword>
<dbReference type="InterPro" id="IPR050086">
    <property type="entry name" value="MetN_ABC_transporter-like"/>
</dbReference>
<dbReference type="GO" id="GO:0005524">
    <property type="term" value="F:ATP binding"/>
    <property type="evidence" value="ECO:0007669"/>
    <property type="project" value="UniProtKB-KW"/>
</dbReference>
<dbReference type="InterPro" id="IPR027417">
    <property type="entry name" value="P-loop_NTPase"/>
</dbReference>
<evidence type="ECO:0000256" key="5">
    <source>
        <dbReference type="ARBA" id="ARBA00022967"/>
    </source>
</evidence>
<evidence type="ECO:0000313" key="9">
    <source>
        <dbReference type="EMBL" id="SFH72633.1"/>
    </source>
</evidence>